<proteinExistence type="predicted"/>
<dbReference type="EnsemblBacteria" id="ACO78445">
    <property type="protein sequence ID" value="ACO78445"/>
    <property type="gene ID" value="Avin_22540"/>
</dbReference>
<organism evidence="2 3">
    <name type="scientific">Azotobacter vinelandii (strain DJ / ATCC BAA-1303)</name>
    <dbReference type="NCBI Taxonomy" id="322710"/>
    <lineage>
        <taxon>Bacteria</taxon>
        <taxon>Pseudomonadati</taxon>
        <taxon>Pseudomonadota</taxon>
        <taxon>Gammaproteobacteria</taxon>
        <taxon>Pseudomonadales</taxon>
        <taxon>Pseudomonadaceae</taxon>
        <taxon>Azotobacter</taxon>
    </lineage>
</organism>
<evidence type="ECO:0000256" key="1">
    <source>
        <dbReference type="SAM" id="MobiDB-lite"/>
    </source>
</evidence>
<dbReference type="STRING" id="322710.Avin_22540"/>
<feature type="region of interest" description="Disordered" evidence="1">
    <location>
        <begin position="1"/>
        <end position="23"/>
    </location>
</feature>
<protein>
    <submittedName>
        <fullName evidence="2">Uncharacterized protein</fullName>
    </submittedName>
</protein>
<gene>
    <name evidence="2" type="ordered locus">Avin_22540</name>
</gene>
<keyword evidence="3" id="KW-1185">Reference proteome</keyword>
<reference evidence="2 3" key="1">
    <citation type="journal article" date="2009" name="J. Bacteriol.">
        <title>Genome sequence of Azotobacter vinelandii, an obligate aerobe specialized to support diverse anaerobic metabolic processes.</title>
        <authorList>
            <person name="Setubal J.C."/>
            <person name="dos Santos P."/>
            <person name="Goldman B.S."/>
            <person name="Ertesvag H."/>
            <person name="Espin G."/>
            <person name="Rubio L.M."/>
            <person name="Valla S."/>
            <person name="Almeida N.F."/>
            <person name="Balasubramanian D."/>
            <person name="Cromes L."/>
            <person name="Curatti L."/>
            <person name="Du Z."/>
            <person name="Godsy E."/>
            <person name="Goodner B."/>
            <person name="Hellner-Burris K."/>
            <person name="Hernandez J.A."/>
            <person name="Houmiel K."/>
            <person name="Imperial J."/>
            <person name="Kennedy C."/>
            <person name="Larson T.J."/>
            <person name="Latreille P."/>
            <person name="Ligon L.S."/>
            <person name="Lu J."/>
            <person name="Maerk M."/>
            <person name="Miller N.M."/>
            <person name="Norton S."/>
            <person name="O'Carroll I.P."/>
            <person name="Paulsen I."/>
            <person name="Raulfs E.C."/>
            <person name="Roemer R."/>
            <person name="Rosser J."/>
            <person name="Segura D."/>
            <person name="Slater S."/>
            <person name="Stricklin S.L."/>
            <person name="Studholme D.J."/>
            <person name="Sun J."/>
            <person name="Viana C.J."/>
            <person name="Wallin E."/>
            <person name="Wang B."/>
            <person name="Wheeler C."/>
            <person name="Zhu H."/>
            <person name="Dean D.R."/>
            <person name="Dixon R."/>
            <person name="Wood D."/>
        </authorList>
    </citation>
    <scope>NUCLEOTIDE SEQUENCE [LARGE SCALE GENOMIC DNA]</scope>
    <source>
        <strain evidence="3">DJ / ATCC BAA-1303</strain>
    </source>
</reference>
<accession>C1DGD4</accession>
<dbReference type="KEGG" id="avn:Avin_22540"/>
<dbReference type="AlphaFoldDB" id="C1DGD4"/>
<dbReference type="EMBL" id="CP001157">
    <property type="protein sequence ID" value="ACO78445.1"/>
    <property type="molecule type" value="Genomic_DNA"/>
</dbReference>
<evidence type="ECO:0000313" key="3">
    <source>
        <dbReference type="Proteomes" id="UP000002424"/>
    </source>
</evidence>
<dbReference type="Proteomes" id="UP000002424">
    <property type="component" value="Chromosome"/>
</dbReference>
<sequence>MENARSDFPPEGTDGGKGLRPFPARRNGQFGIHCFWQSTRGMLFDER</sequence>
<dbReference type="HOGENOM" id="CLU_3164137_0_0_6"/>
<name>C1DGD4_AZOVD</name>
<evidence type="ECO:0000313" key="2">
    <source>
        <dbReference type="EMBL" id="ACO78445.1"/>
    </source>
</evidence>